<evidence type="ECO:0000313" key="2">
    <source>
        <dbReference type="Proteomes" id="UP000584374"/>
    </source>
</evidence>
<proteinExistence type="predicted"/>
<accession>A0A840QDJ1</accession>
<dbReference type="EMBL" id="JACHIW010000001">
    <property type="protein sequence ID" value="MBB5156629.1"/>
    <property type="molecule type" value="Genomic_DNA"/>
</dbReference>
<reference evidence="1 2" key="1">
    <citation type="submission" date="2020-08" db="EMBL/GenBank/DDBJ databases">
        <title>Sequencing the genomes of 1000 actinobacteria strains.</title>
        <authorList>
            <person name="Klenk H.-P."/>
        </authorList>
    </citation>
    <scope>NUCLEOTIDE SEQUENCE [LARGE SCALE GENOMIC DNA]</scope>
    <source>
        <strain evidence="1 2">DSM 45584</strain>
    </source>
</reference>
<protein>
    <submittedName>
        <fullName evidence="1">Uncharacterized protein</fullName>
    </submittedName>
</protein>
<evidence type="ECO:0000313" key="1">
    <source>
        <dbReference type="EMBL" id="MBB5156629.1"/>
    </source>
</evidence>
<name>A0A840QDJ1_9PSEU</name>
<dbReference type="Proteomes" id="UP000584374">
    <property type="component" value="Unassembled WGS sequence"/>
</dbReference>
<sequence>MIDAGMQGQTRRLLRKARAGRLSRIVRVRTVIARVRSAVVYLSAHVETTEGDLMNGQFAAFPCGVKDGDFNDLIG</sequence>
<comment type="caution">
    <text evidence="1">The sequence shown here is derived from an EMBL/GenBank/DDBJ whole genome shotgun (WGS) entry which is preliminary data.</text>
</comment>
<gene>
    <name evidence="1" type="ORF">BJ970_004163</name>
</gene>
<keyword evidence="2" id="KW-1185">Reference proteome</keyword>
<dbReference type="AlphaFoldDB" id="A0A840QDJ1"/>
<organism evidence="1 2">
    <name type="scientific">Saccharopolyspora phatthalungensis</name>
    <dbReference type="NCBI Taxonomy" id="664693"/>
    <lineage>
        <taxon>Bacteria</taxon>
        <taxon>Bacillati</taxon>
        <taxon>Actinomycetota</taxon>
        <taxon>Actinomycetes</taxon>
        <taxon>Pseudonocardiales</taxon>
        <taxon>Pseudonocardiaceae</taxon>
        <taxon>Saccharopolyspora</taxon>
    </lineage>
</organism>